<evidence type="ECO:0000313" key="1">
    <source>
        <dbReference type="EMBL" id="VYS98090.1"/>
    </source>
</evidence>
<name>A0A6N2T1Y9_9BIFI</name>
<gene>
    <name evidence="1" type="ORF">BDLFYP24_01736</name>
</gene>
<protein>
    <submittedName>
        <fullName evidence="1">Uncharacterized protein</fullName>
    </submittedName>
</protein>
<proteinExistence type="predicted"/>
<accession>A0A6N2T1Y9</accession>
<dbReference type="EMBL" id="CACRSP010000003">
    <property type="protein sequence ID" value="VYS98090.1"/>
    <property type="molecule type" value="Genomic_DNA"/>
</dbReference>
<dbReference type="AlphaFoldDB" id="A0A6N2T1Y9"/>
<organism evidence="1">
    <name type="scientific">Bifidobacterium dentium</name>
    <dbReference type="NCBI Taxonomy" id="1689"/>
    <lineage>
        <taxon>Bacteria</taxon>
        <taxon>Bacillati</taxon>
        <taxon>Actinomycetota</taxon>
        <taxon>Actinomycetes</taxon>
        <taxon>Bifidobacteriales</taxon>
        <taxon>Bifidobacteriaceae</taxon>
        <taxon>Bifidobacterium</taxon>
    </lineage>
</organism>
<reference evidence="1" key="1">
    <citation type="submission" date="2019-11" db="EMBL/GenBank/DDBJ databases">
        <authorList>
            <person name="Feng L."/>
        </authorList>
    </citation>
    <scope>NUCLEOTIDE SEQUENCE</scope>
    <source>
        <strain evidence="1">BdentiumLFYP24</strain>
    </source>
</reference>
<sequence length="51" mass="5925">MRRSFLVVTTAFVTRVKKRENETPRGKVPVSVVFSQLIFINLQYKGTLVRN</sequence>